<accession>A0ABD2R599</accession>
<dbReference type="PANTHER" id="PTHR47910:SF2">
    <property type="entry name" value="RIBULOSE BISPHOSPHATE CARBOXYLASE LARGE CHAIN, CATALYTIC DOMAIN-CONTAINING PROTEIN"/>
    <property type="match status" value="1"/>
</dbReference>
<keyword evidence="2" id="KW-1185">Reference proteome</keyword>
<dbReference type="AlphaFoldDB" id="A0ABD2R599"/>
<dbReference type="PANTHER" id="PTHR47910">
    <property type="entry name" value="RIBULOSE BISPHOSPHATE CARBOXYLASE LARGE CHAIN, CATALYTIC DOMAIN-CONTAINING PROTEIN"/>
    <property type="match status" value="1"/>
</dbReference>
<dbReference type="InterPro" id="IPR012340">
    <property type="entry name" value="NA-bd_OB-fold"/>
</dbReference>
<evidence type="ECO:0000313" key="1">
    <source>
        <dbReference type="EMBL" id="KAL3326076.1"/>
    </source>
</evidence>
<dbReference type="Proteomes" id="UP001627284">
    <property type="component" value="Unassembled WGS sequence"/>
</dbReference>
<reference evidence="1 2" key="1">
    <citation type="submission" date="2024-05" db="EMBL/GenBank/DDBJ databases">
        <title>De novo assembly of an allotetraploid wild potato.</title>
        <authorList>
            <person name="Hosaka A.J."/>
        </authorList>
    </citation>
    <scope>NUCLEOTIDE SEQUENCE [LARGE SCALE GENOMIC DNA]</scope>
    <source>
        <tissue evidence="1">Young leaves</tissue>
    </source>
</reference>
<gene>
    <name evidence="1" type="ORF">AABB24_036998</name>
</gene>
<sequence length="299" mass="33990">MTERLNINKIDKSTEEWTCKVQVVDKGHPRTNREGNKKYQLMILQDEEETQIQVVMYGTDITHYVNEFVPFQTYLLLGAFVSDSTKAYGNPLHQFTWTIDKGTIVEPIDQVIPPEPPLLPPTLLKATSFYSFDYQAIGFEFDILALVINGSPPSYASNGSKIQEFIIIDYQKKPTKLTLWEEFIDLYGNKLLTHLKELQEFPVIVARKVAKPKSSSGLSNRFGTTIQIDPPYPQAIVLKTWSNEIKPFLSTYKTKSTTATGSLLFVPFEEHIVPIVNIQQQSLGQIFHVQAQLSISNET</sequence>
<comment type="caution">
    <text evidence="1">The sequence shown here is derived from an EMBL/GenBank/DDBJ whole genome shotgun (WGS) entry which is preliminary data.</text>
</comment>
<proteinExistence type="predicted"/>
<organism evidence="1 2">
    <name type="scientific">Solanum stoloniferum</name>
    <dbReference type="NCBI Taxonomy" id="62892"/>
    <lineage>
        <taxon>Eukaryota</taxon>
        <taxon>Viridiplantae</taxon>
        <taxon>Streptophyta</taxon>
        <taxon>Embryophyta</taxon>
        <taxon>Tracheophyta</taxon>
        <taxon>Spermatophyta</taxon>
        <taxon>Magnoliopsida</taxon>
        <taxon>eudicotyledons</taxon>
        <taxon>Gunneridae</taxon>
        <taxon>Pentapetalae</taxon>
        <taxon>asterids</taxon>
        <taxon>lamiids</taxon>
        <taxon>Solanales</taxon>
        <taxon>Solanaceae</taxon>
        <taxon>Solanoideae</taxon>
        <taxon>Solaneae</taxon>
        <taxon>Solanum</taxon>
    </lineage>
</organism>
<dbReference type="Gene3D" id="2.40.50.140">
    <property type="entry name" value="Nucleic acid-binding proteins"/>
    <property type="match status" value="2"/>
</dbReference>
<dbReference type="SUPFAM" id="SSF50249">
    <property type="entry name" value="Nucleic acid-binding proteins"/>
    <property type="match status" value="2"/>
</dbReference>
<evidence type="ECO:0000313" key="2">
    <source>
        <dbReference type="Proteomes" id="UP001627284"/>
    </source>
</evidence>
<protein>
    <submittedName>
        <fullName evidence="1">Uncharacterized protein</fullName>
    </submittedName>
</protein>
<dbReference type="EMBL" id="JBJKTR010000022">
    <property type="protein sequence ID" value="KAL3326076.1"/>
    <property type="molecule type" value="Genomic_DNA"/>
</dbReference>
<name>A0ABD2R599_9SOLN</name>